<evidence type="ECO:0008006" key="4">
    <source>
        <dbReference type="Google" id="ProtNLM"/>
    </source>
</evidence>
<name>A0A1G7KGJ3_9ACTN</name>
<evidence type="ECO:0000256" key="1">
    <source>
        <dbReference type="SAM" id="MobiDB-lite"/>
    </source>
</evidence>
<dbReference type="EMBL" id="FNAX01000007">
    <property type="protein sequence ID" value="SDF36363.1"/>
    <property type="molecule type" value="Genomic_DNA"/>
</dbReference>
<accession>A0A1G7KGJ3</accession>
<feature type="compositionally biased region" description="Low complexity" evidence="1">
    <location>
        <begin position="38"/>
        <end position="48"/>
    </location>
</feature>
<feature type="region of interest" description="Disordered" evidence="1">
    <location>
        <begin position="1"/>
        <end position="60"/>
    </location>
</feature>
<gene>
    <name evidence="2" type="ORF">SAMN05216260_107310</name>
</gene>
<evidence type="ECO:0000313" key="3">
    <source>
        <dbReference type="Proteomes" id="UP000198614"/>
    </source>
</evidence>
<reference evidence="2 3" key="1">
    <citation type="submission" date="2016-10" db="EMBL/GenBank/DDBJ databases">
        <authorList>
            <person name="de Groot N.N."/>
        </authorList>
    </citation>
    <scope>NUCLEOTIDE SEQUENCE [LARGE SCALE GENOMIC DNA]</scope>
    <source>
        <strain evidence="2 3">CGMCC 4.1859</strain>
    </source>
</reference>
<dbReference type="AlphaFoldDB" id="A0A1G7KGJ3"/>
<protein>
    <recommendedName>
        <fullName evidence="4">Serine/arginine repetitive matrix protein 2</fullName>
    </recommendedName>
</protein>
<proteinExistence type="predicted"/>
<evidence type="ECO:0000313" key="2">
    <source>
        <dbReference type="EMBL" id="SDF36363.1"/>
    </source>
</evidence>
<feature type="compositionally biased region" description="Pro residues" evidence="1">
    <location>
        <begin position="26"/>
        <end position="37"/>
    </location>
</feature>
<feature type="compositionally biased region" description="Basic and acidic residues" evidence="1">
    <location>
        <begin position="1"/>
        <end position="18"/>
    </location>
</feature>
<dbReference type="OrthoDB" id="4335221at2"/>
<feature type="region of interest" description="Disordered" evidence="1">
    <location>
        <begin position="93"/>
        <end position="144"/>
    </location>
</feature>
<organism evidence="2 3">
    <name type="scientific">Streptomyces griseoaurantiacus</name>
    <dbReference type="NCBI Taxonomy" id="68213"/>
    <lineage>
        <taxon>Bacteria</taxon>
        <taxon>Bacillati</taxon>
        <taxon>Actinomycetota</taxon>
        <taxon>Actinomycetes</taxon>
        <taxon>Kitasatosporales</taxon>
        <taxon>Streptomycetaceae</taxon>
        <taxon>Streptomyces</taxon>
        <taxon>Streptomyces aurantiacus group</taxon>
    </lineage>
</organism>
<feature type="compositionally biased region" description="Low complexity" evidence="1">
    <location>
        <begin position="123"/>
        <end position="135"/>
    </location>
</feature>
<dbReference type="Proteomes" id="UP000198614">
    <property type="component" value="Unassembled WGS sequence"/>
</dbReference>
<sequence length="295" mass="30662">MTGERRRVWNEETQRWEDTGASGDAAPPPPPLPPLPGHLPYVPETPTVPTVPAPPGPAAGGGRALWWKVVAAAVVLGLGAGYGVLKLMGEDDGDGHDRAPTAATAPPSEDGVPMDGDTGAGAPSSESPSPSPSESAGTLPAGYHQVEDPAGYALAVPDGWERSERDTGVFYATKGDRNLLQIFVITEGDLTPYEAVRQSSKNLGSQQPGYEEVSLDRGAAPEGASPAVGEDTARLVYAYDSEKLGTRKQGVEYAFTAADGKKYALVAAGPLDDWAMTRESAETALAHWATGASLD</sequence>